<evidence type="ECO:0000256" key="5">
    <source>
        <dbReference type="ARBA" id="ARBA00022871"/>
    </source>
</evidence>
<comment type="subcellular location">
    <subcellularLocation>
        <location evidence="2">Chromosome</location>
    </subcellularLocation>
    <subcellularLocation>
        <location evidence="1">Nucleus</location>
    </subcellularLocation>
</comment>
<sequence>MSQEGDAEDCGTLSPRHSCGLFQEDMAGASSMPGLGPDVPGASSGARVWTGSRKRTLRQACQGASSQTGVAAGAGLGILELQAAGQGQDSMQLCAVPAQRKAQASKRLQVSLHDFLAEKCTRNLCSMPGCLPKRAVVSREKPAGLEEASCPRPREAGDGGMSSPGCDGRCPTLSNEEPPERGLPCSPGPAPVRARKKSRKCGVCSEGGEGAGGDKLQCVGGLPQAADLESLAGPLRSLSPKDTEPGSGDPGGRGAGCAPGTEKFGYWPAAGDGAQPRRPCGPVGFPVPSGGEVPSLAAPAPPESPALGLGASGQASAVQQEAERGRGTGGAEGPASVSHDQEELEVKAHPASRGRPGQGLAAPADSRASSPEPLGSLSSSLEPAASKACSGPSIGQSRSACTKTVKREPVPCAGDQGTDRSSDNPNQDEPEEASPGGCPTREEVKVPQGVKLVCYLGSGALVRLLGAVSHSQTGGQLPPKLEALEDLMEVSSSSLARRPRRKERPMALGPAGCQGFQPPPSGGATWDSGGPSDPFHPLGSCSPPLKDPSSDAECPQSGPVEAEEEEPLQEGTEDSAQPQPRQEMLPLDIAVRDTVARAMQEALWSRLQELPDLVLHEEAVEAVAASIEAALFDLTQGTNCRYKTKYRSLLFNLRDPRNPDLFLKVVHGDVTPHDLVRMSSMQLAPQELARWRDQEEKRGLEIIEQQQQQEPCRLPASKLTHKGEVEIQRDTDQILTLEDLVGPGPGIPLHCSSPALPVTLEDTTEQHEHHFLDPNCRICTDWEPSSELPDSFEAMRSSGDNIFQRVLSLPPMSSPATSEAREMLPMEPQDRVPPSRLQMSAAPTEAHPCQPPWEGTLDMFSIKRFRVRAQLVSGHSYQLVQALPEVIRSAGCIPPNTVWDLLASIGPAEAKGICAVRLCPQRPQDTQNCHLLYSYLNNKQRHSLAAVEHVGLVLLPLPAFQPLPTRLPSGGCVLPHLAFGLPLPVCFLLFPGLEATHSSLLLAVLLPKEGLPNTAGSGPLWGKVQKMVSFNRKVEMRYYQPEYRRPHVALKGSPPQKHTLQQSQGKGSLAPRGISAWQRLPRGRGRMWAEPETWQSPGQGWRPPEPGWCQSQHPYSAAPAAHGFGHGQHLHRASCPHQALLQHLESLVTICHQLQASLWPPGQKLLPSSPAASAQPPAAPEPPGSASDSSLGPIDGAG</sequence>
<dbReference type="FunFam" id="1.10.472.30:FF:000004">
    <property type="entry name" value="SPOC domain containing 1"/>
    <property type="match status" value="1"/>
</dbReference>
<protein>
    <recommendedName>
        <fullName evidence="9">SPOC domain-containing protein 1</fullName>
    </recommendedName>
</protein>
<dbReference type="Gene3D" id="1.10.472.30">
    <property type="entry name" value="Transcription elongation factor S-II, central domain"/>
    <property type="match status" value="1"/>
</dbReference>
<evidence type="ECO:0000313" key="12">
    <source>
        <dbReference type="Ensembl" id="ENSPCOP00000022965.1"/>
    </source>
</evidence>
<organism evidence="12 13">
    <name type="scientific">Propithecus coquereli</name>
    <name type="common">Coquerel's sifaka</name>
    <name type="synonym">Propithecus verreauxi coquereli</name>
    <dbReference type="NCBI Taxonomy" id="379532"/>
    <lineage>
        <taxon>Eukaryota</taxon>
        <taxon>Metazoa</taxon>
        <taxon>Chordata</taxon>
        <taxon>Craniata</taxon>
        <taxon>Vertebrata</taxon>
        <taxon>Euteleostomi</taxon>
        <taxon>Mammalia</taxon>
        <taxon>Eutheria</taxon>
        <taxon>Euarchontoglires</taxon>
        <taxon>Primates</taxon>
        <taxon>Strepsirrhini</taxon>
        <taxon>Lemuriformes</taxon>
        <taxon>Indriidae</taxon>
        <taxon>Propithecus</taxon>
    </lineage>
</organism>
<feature type="region of interest" description="Disordered" evidence="10">
    <location>
        <begin position="1162"/>
        <end position="1198"/>
    </location>
</feature>
<feature type="compositionally biased region" description="Polar residues" evidence="10">
    <location>
        <begin position="1056"/>
        <end position="1066"/>
    </location>
</feature>
<evidence type="ECO:0000313" key="13">
    <source>
        <dbReference type="Proteomes" id="UP000233160"/>
    </source>
</evidence>
<dbReference type="InterPro" id="IPR012921">
    <property type="entry name" value="SPOC_C"/>
</dbReference>
<gene>
    <name evidence="12" type="primary">SPOCD1</name>
</gene>
<evidence type="ECO:0000256" key="1">
    <source>
        <dbReference type="ARBA" id="ARBA00004123"/>
    </source>
</evidence>
<dbReference type="PANTHER" id="PTHR11477:SF18">
    <property type="entry name" value="SPOC DOMAIN-CONTAINING PROTEIN 1"/>
    <property type="match status" value="1"/>
</dbReference>
<feature type="region of interest" description="Disordered" evidence="10">
    <location>
        <begin position="141"/>
        <end position="193"/>
    </location>
</feature>
<keyword evidence="13" id="KW-1185">Reference proteome</keyword>
<evidence type="ECO:0000256" key="2">
    <source>
        <dbReference type="ARBA" id="ARBA00004286"/>
    </source>
</evidence>
<evidence type="ECO:0000256" key="9">
    <source>
        <dbReference type="ARBA" id="ARBA00071086"/>
    </source>
</evidence>
<dbReference type="GO" id="GO:0030154">
    <property type="term" value="P:cell differentiation"/>
    <property type="evidence" value="ECO:0007669"/>
    <property type="project" value="UniProtKB-KW"/>
</dbReference>
<dbReference type="GO" id="GO:0007283">
    <property type="term" value="P:spermatogenesis"/>
    <property type="evidence" value="ECO:0007669"/>
    <property type="project" value="UniProtKB-KW"/>
</dbReference>
<evidence type="ECO:0000256" key="6">
    <source>
        <dbReference type="ARBA" id="ARBA00023158"/>
    </source>
</evidence>
<feature type="compositionally biased region" description="Acidic residues" evidence="10">
    <location>
        <begin position="561"/>
        <end position="573"/>
    </location>
</feature>
<evidence type="ECO:0000259" key="11">
    <source>
        <dbReference type="PROSITE" id="PS51321"/>
    </source>
</evidence>
<keyword evidence="7" id="KW-0539">Nucleus</keyword>
<feature type="compositionally biased region" description="Low complexity" evidence="10">
    <location>
        <begin position="305"/>
        <end position="320"/>
    </location>
</feature>
<proteinExistence type="predicted"/>
<dbReference type="Ensembl" id="ENSPCOT00000033640.1">
    <property type="protein sequence ID" value="ENSPCOP00000022965.1"/>
    <property type="gene ID" value="ENSPCOG00000023602.1"/>
</dbReference>
<feature type="domain" description="TFIIS central" evidence="11">
    <location>
        <begin position="591"/>
        <end position="711"/>
    </location>
</feature>
<dbReference type="GO" id="GO:0006351">
    <property type="term" value="P:DNA-templated transcription"/>
    <property type="evidence" value="ECO:0007669"/>
    <property type="project" value="InterPro"/>
</dbReference>
<feature type="compositionally biased region" description="Basic and acidic residues" evidence="10">
    <location>
        <begin position="339"/>
        <end position="348"/>
    </location>
</feature>
<feature type="compositionally biased region" description="Polar residues" evidence="10">
    <location>
        <begin position="393"/>
        <end position="402"/>
    </location>
</feature>
<evidence type="ECO:0000256" key="8">
    <source>
        <dbReference type="ARBA" id="ARBA00059288"/>
    </source>
</evidence>
<dbReference type="AlphaFoldDB" id="A0A2K6G9P0"/>
<dbReference type="Pfam" id="PF07500">
    <property type="entry name" value="TFIIS_M"/>
    <property type="match status" value="1"/>
</dbReference>
<feature type="compositionally biased region" description="Gly residues" evidence="10">
    <location>
        <begin position="248"/>
        <end position="257"/>
    </location>
</feature>
<keyword evidence="5" id="KW-0744">Spermatogenesis</keyword>
<dbReference type="GO" id="GO:0031047">
    <property type="term" value="P:regulatory ncRNA-mediated gene silencing"/>
    <property type="evidence" value="ECO:0007669"/>
    <property type="project" value="UniProtKB-KW"/>
</dbReference>
<dbReference type="GO" id="GO:0005634">
    <property type="term" value="C:nucleus"/>
    <property type="evidence" value="ECO:0007669"/>
    <property type="project" value="UniProtKB-SubCell"/>
</dbReference>
<evidence type="ECO:0000256" key="3">
    <source>
        <dbReference type="ARBA" id="ARBA00022454"/>
    </source>
</evidence>
<dbReference type="STRING" id="379532.ENSPCOP00000022965"/>
<dbReference type="OMA" id="HGDVTPH"/>
<evidence type="ECO:0000256" key="4">
    <source>
        <dbReference type="ARBA" id="ARBA00022782"/>
    </source>
</evidence>
<feature type="region of interest" description="Disordered" evidence="10">
    <location>
        <begin position="1049"/>
        <end position="1069"/>
    </location>
</feature>
<dbReference type="PANTHER" id="PTHR11477">
    <property type="entry name" value="TRANSCRIPTION FACTOR S-II ZINC FINGER DOMAIN-CONTAINING PROTEIN"/>
    <property type="match status" value="1"/>
</dbReference>
<dbReference type="GO" id="GO:0005694">
    <property type="term" value="C:chromosome"/>
    <property type="evidence" value="ECO:0007669"/>
    <property type="project" value="UniProtKB-SubCell"/>
</dbReference>
<feature type="region of interest" description="Disordered" evidence="10">
    <location>
        <begin position="492"/>
        <end position="584"/>
    </location>
</feature>
<feature type="region of interest" description="Disordered" evidence="10">
    <location>
        <begin position="234"/>
        <end position="442"/>
    </location>
</feature>
<dbReference type="SUPFAM" id="SSF46942">
    <property type="entry name" value="Elongation factor TFIIS domain 2"/>
    <property type="match status" value="1"/>
</dbReference>
<feature type="compositionally biased region" description="Low complexity" evidence="10">
    <location>
        <begin position="368"/>
        <end position="386"/>
    </location>
</feature>
<keyword evidence="3" id="KW-0158">Chromosome</keyword>
<dbReference type="Proteomes" id="UP000233160">
    <property type="component" value="Unassembled WGS sequence"/>
</dbReference>
<comment type="function">
    <text evidence="8">Protein adapter that acts as an essential executor of PIWIL4-piRNA pathway directed transposon DNA methylation and silencing in the male embryonic germ cells. Recruited to young transposons, which are specifically marked with histone H3 trimethylated at both 'Lys-4' and 'Lys-9' (H3K4me3K9me3), via its association with SPIN1 chromatin reader, and associates with the de novo DNA methylation machinery and repressive chromatin remodeling complexes. Following this, PIWIL4 engages with nascent transposable element transcript to direct piRNA-directed DNA methylation. Not required for piRNA biosynthesis.</text>
</comment>
<evidence type="ECO:0000256" key="10">
    <source>
        <dbReference type="SAM" id="MobiDB-lite"/>
    </source>
</evidence>
<reference evidence="12" key="2">
    <citation type="submission" date="2025-09" db="UniProtKB">
        <authorList>
            <consortium name="Ensembl"/>
        </authorList>
    </citation>
    <scope>IDENTIFICATION</scope>
</reference>
<keyword evidence="4" id="KW-0221">Differentiation</keyword>
<accession>A0A2K6G9P0</accession>
<feature type="compositionally biased region" description="Low complexity" evidence="10">
    <location>
        <begin position="1167"/>
        <end position="1176"/>
    </location>
</feature>
<keyword evidence="6" id="KW-0943">RNA-mediated gene silencing</keyword>
<dbReference type="SMART" id="SM00510">
    <property type="entry name" value="TFS2M"/>
    <property type="match status" value="1"/>
</dbReference>
<dbReference type="PROSITE" id="PS51321">
    <property type="entry name" value="TFIIS_CENTRAL"/>
    <property type="match status" value="1"/>
</dbReference>
<dbReference type="GeneTree" id="ENSGT00940000162194"/>
<dbReference type="InterPro" id="IPR036575">
    <property type="entry name" value="TFIIS_cen_dom_sf"/>
</dbReference>
<dbReference type="InterPro" id="IPR003618">
    <property type="entry name" value="TFIIS_cen_dom"/>
</dbReference>
<evidence type="ECO:0000256" key="7">
    <source>
        <dbReference type="ARBA" id="ARBA00023242"/>
    </source>
</evidence>
<reference evidence="12" key="1">
    <citation type="submission" date="2025-08" db="UniProtKB">
        <authorList>
            <consortium name="Ensembl"/>
        </authorList>
    </citation>
    <scope>IDENTIFICATION</scope>
</reference>
<name>A0A2K6G9P0_PROCO</name>
<dbReference type="Pfam" id="PF07744">
    <property type="entry name" value="SPOC"/>
    <property type="match status" value="1"/>
</dbReference>